<evidence type="ECO:0000256" key="2">
    <source>
        <dbReference type="ARBA" id="ARBA00005581"/>
    </source>
</evidence>
<dbReference type="InterPro" id="IPR010264">
    <property type="entry name" value="Self-incomp_S1"/>
</dbReference>
<keyword evidence="3 6" id="KW-0713">Self-incompatibility</keyword>
<comment type="caution">
    <text evidence="7">The sequence shown here is derived from an EMBL/GenBank/DDBJ whole genome shotgun (WGS) entry which is preliminary data.</text>
</comment>
<evidence type="ECO:0000256" key="3">
    <source>
        <dbReference type="ARBA" id="ARBA00022471"/>
    </source>
</evidence>
<evidence type="ECO:0000313" key="7">
    <source>
        <dbReference type="EMBL" id="KAJ9148036.1"/>
    </source>
</evidence>
<feature type="signal peptide" evidence="6">
    <location>
        <begin position="1"/>
        <end position="25"/>
    </location>
</feature>
<feature type="chain" id="PRO_5044996970" description="S-protein homolog" evidence="6">
    <location>
        <begin position="26"/>
        <end position="135"/>
    </location>
</feature>
<evidence type="ECO:0000256" key="5">
    <source>
        <dbReference type="ARBA" id="ARBA00022729"/>
    </source>
</evidence>
<keyword evidence="5 6" id="KW-0732">Signal</keyword>
<dbReference type="Pfam" id="PF05938">
    <property type="entry name" value="Self-incomp_S1"/>
    <property type="match status" value="1"/>
</dbReference>
<keyword evidence="4 6" id="KW-0964">Secreted</keyword>
<sequence length="135" mass="15671">MQTPRRIGYPLVFVLLFSLFNLVLSDKVHASVMNRLGNGKNLTIHCQSKDDDLGQQNIPDGGEFGWDFSVNVGGTTLFYCDMEWENVQQYHFDAYSFARDYTRCASQCLWLISTEGMYSLNGQTGFWEFMYYWPN</sequence>
<proteinExistence type="inferred from homology"/>
<dbReference type="EMBL" id="JARPOI010000016">
    <property type="protein sequence ID" value="KAJ9148036.1"/>
    <property type="molecule type" value="Genomic_DNA"/>
</dbReference>
<name>A0ABQ9KUG0_HEVBR</name>
<evidence type="ECO:0000313" key="8">
    <source>
        <dbReference type="Proteomes" id="UP001174677"/>
    </source>
</evidence>
<protein>
    <recommendedName>
        <fullName evidence="6">S-protein homolog</fullName>
    </recommendedName>
</protein>
<evidence type="ECO:0000256" key="4">
    <source>
        <dbReference type="ARBA" id="ARBA00022525"/>
    </source>
</evidence>
<accession>A0ABQ9KUG0</accession>
<evidence type="ECO:0000256" key="6">
    <source>
        <dbReference type="RuleBase" id="RU367044"/>
    </source>
</evidence>
<gene>
    <name evidence="7" type="ORF">P3X46_030133</name>
</gene>
<dbReference type="PANTHER" id="PTHR31232:SF18">
    <property type="entry name" value="S-PROTEIN HOMOLOG"/>
    <property type="match status" value="1"/>
</dbReference>
<evidence type="ECO:0000256" key="1">
    <source>
        <dbReference type="ARBA" id="ARBA00004613"/>
    </source>
</evidence>
<comment type="subcellular location">
    <subcellularLocation>
        <location evidence="1 6">Secreted</location>
    </subcellularLocation>
</comment>
<dbReference type="PANTHER" id="PTHR31232">
    <property type="match status" value="1"/>
</dbReference>
<keyword evidence="8" id="KW-1185">Reference proteome</keyword>
<comment type="similarity">
    <text evidence="2 6">Belongs to the plant self-incompatibility (S1) protein family.</text>
</comment>
<dbReference type="Proteomes" id="UP001174677">
    <property type="component" value="Chromosome 16"/>
</dbReference>
<organism evidence="7 8">
    <name type="scientific">Hevea brasiliensis</name>
    <name type="common">Para rubber tree</name>
    <name type="synonym">Siphonia brasiliensis</name>
    <dbReference type="NCBI Taxonomy" id="3981"/>
    <lineage>
        <taxon>Eukaryota</taxon>
        <taxon>Viridiplantae</taxon>
        <taxon>Streptophyta</taxon>
        <taxon>Embryophyta</taxon>
        <taxon>Tracheophyta</taxon>
        <taxon>Spermatophyta</taxon>
        <taxon>Magnoliopsida</taxon>
        <taxon>eudicotyledons</taxon>
        <taxon>Gunneridae</taxon>
        <taxon>Pentapetalae</taxon>
        <taxon>rosids</taxon>
        <taxon>fabids</taxon>
        <taxon>Malpighiales</taxon>
        <taxon>Euphorbiaceae</taxon>
        <taxon>Crotonoideae</taxon>
        <taxon>Micrandreae</taxon>
        <taxon>Hevea</taxon>
    </lineage>
</organism>
<reference evidence="7" key="1">
    <citation type="journal article" date="2023" name="Plant Biotechnol. J.">
        <title>Chromosome-level wild Hevea brasiliensis genome provides new tools for genomic-assisted breeding and valuable loci to elevate rubber yield.</title>
        <authorList>
            <person name="Cheng H."/>
            <person name="Song X."/>
            <person name="Hu Y."/>
            <person name="Wu T."/>
            <person name="Yang Q."/>
            <person name="An Z."/>
            <person name="Feng S."/>
            <person name="Deng Z."/>
            <person name="Wu W."/>
            <person name="Zeng X."/>
            <person name="Tu M."/>
            <person name="Wang X."/>
            <person name="Huang H."/>
        </authorList>
    </citation>
    <scope>NUCLEOTIDE SEQUENCE</scope>
    <source>
        <strain evidence="7">MT/VB/25A 57/8</strain>
    </source>
</reference>